<organism evidence="1 2">
    <name type="scientific">Puccinia sorghi</name>
    <dbReference type="NCBI Taxonomy" id="27349"/>
    <lineage>
        <taxon>Eukaryota</taxon>
        <taxon>Fungi</taxon>
        <taxon>Dikarya</taxon>
        <taxon>Basidiomycota</taxon>
        <taxon>Pucciniomycotina</taxon>
        <taxon>Pucciniomycetes</taxon>
        <taxon>Pucciniales</taxon>
        <taxon>Pucciniaceae</taxon>
        <taxon>Puccinia</taxon>
    </lineage>
</organism>
<evidence type="ECO:0000313" key="2">
    <source>
        <dbReference type="Proteomes" id="UP000037035"/>
    </source>
</evidence>
<accession>A0A0L6UG56</accession>
<evidence type="ECO:0000313" key="1">
    <source>
        <dbReference type="EMBL" id="KNZ46780.1"/>
    </source>
</evidence>
<dbReference type="OrthoDB" id="76487at2759"/>
<name>A0A0L6UG56_9BASI</name>
<sequence length="124" mass="14086">MTTGKQFTFENAWIKFLETPEYRIILDKTPHSSFDLHPLLTKKPNPEIATNNGQHPGGVKAATRALTYAKLMKNKLKPTEASTTDTVQIKQLKMFCTNYIQERLVNMKISSKELSSCLIDFDPP</sequence>
<dbReference type="EMBL" id="LAVV01012348">
    <property type="protein sequence ID" value="KNZ46780.1"/>
    <property type="molecule type" value="Genomic_DNA"/>
</dbReference>
<comment type="caution">
    <text evidence="1">The sequence shown here is derived from an EMBL/GenBank/DDBJ whole genome shotgun (WGS) entry which is preliminary data.</text>
</comment>
<dbReference type="Proteomes" id="UP000037035">
    <property type="component" value="Unassembled WGS sequence"/>
</dbReference>
<dbReference type="AlphaFoldDB" id="A0A0L6UG56"/>
<keyword evidence="2" id="KW-1185">Reference proteome</keyword>
<dbReference type="VEuPathDB" id="FungiDB:VP01_6969g1"/>
<proteinExistence type="predicted"/>
<dbReference type="STRING" id="27349.A0A0L6UG56"/>
<gene>
    <name evidence="1" type="ORF">VP01_6969g1</name>
</gene>
<protein>
    <submittedName>
        <fullName evidence="1">Uncharacterized protein</fullName>
    </submittedName>
</protein>
<reference evidence="1 2" key="1">
    <citation type="submission" date="2015-08" db="EMBL/GenBank/DDBJ databases">
        <title>Next Generation Sequencing and Analysis of the Genome of Puccinia sorghi L Schw, the Causal Agent of Maize Common Rust.</title>
        <authorList>
            <person name="Rochi L."/>
            <person name="Burguener G."/>
            <person name="Darino M."/>
            <person name="Turjanski A."/>
            <person name="Kreff E."/>
            <person name="Dieguez M.J."/>
            <person name="Sacco F."/>
        </authorList>
    </citation>
    <scope>NUCLEOTIDE SEQUENCE [LARGE SCALE GENOMIC DNA]</scope>
    <source>
        <strain evidence="1 2">RO10H11247</strain>
    </source>
</reference>